<organism evidence="4 5">
    <name type="scientific">Peronospora matthiolae</name>
    <dbReference type="NCBI Taxonomy" id="2874970"/>
    <lineage>
        <taxon>Eukaryota</taxon>
        <taxon>Sar</taxon>
        <taxon>Stramenopiles</taxon>
        <taxon>Oomycota</taxon>
        <taxon>Peronosporomycetes</taxon>
        <taxon>Peronosporales</taxon>
        <taxon>Peronosporaceae</taxon>
        <taxon>Peronospora</taxon>
    </lineage>
</organism>
<sequence>MESGALVTDKIVVGIIKDDIKTRQDVDKGKDLGQRVHLASGRSNHVKFAPPNVDGKEDITGEPLI</sequence>
<dbReference type="AlphaFoldDB" id="A0AAV1VFN2"/>
<dbReference type="Pfam" id="PF05191">
    <property type="entry name" value="ADK_lid"/>
    <property type="match status" value="1"/>
</dbReference>
<gene>
    <name evidence="4" type="ORF">PM001_LOCUS30919</name>
</gene>
<dbReference type="Proteomes" id="UP001162060">
    <property type="component" value="Unassembled WGS sequence"/>
</dbReference>
<dbReference type="InterPro" id="IPR007862">
    <property type="entry name" value="Adenylate_kinase_lid-dom"/>
</dbReference>
<evidence type="ECO:0000256" key="2">
    <source>
        <dbReference type="SAM" id="MobiDB-lite"/>
    </source>
</evidence>
<evidence type="ECO:0000313" key="5">
    <source>
        <dbReference type="Proteomes" id="UP001162060"/>
    </source>
</evidence>
<dbReference type="EMBL" id="CAKLBY020000338">
    <property type="protein sequence ID" value="CAK7945769.1"/>
    <property type="molecule type" value="Genomic_DNA"/>
</dbReference>
<protein>
    <recommendedName>
        <fullName evidence="3">Adenylate kinase active site lid domain-containing protein</fullName>
    </recommendedName>
</protein>
<proteinExistence type="inferred from homology"/>
<name>A0AAV1VFN2_9STRA</name>
<evidence type="ECO:0000313" key="4">
    <source>
        <dbReference type="EMBL" id="CAK7945769.1"/>
    </source>
</evidence>
<evidence type="ECO:0000256" key="1">
    <source>
        <dbReference type="ARBA" id="ARBA00007220"/>
    </source>
</evidence>
<accession>A0AAV1VFN2</accession>
<comment type="similarity">
    <text evidence="1">Belongs to the adenylate kinase family.</text>
</comment>
<reference evidence="4" key="1">
    <citation type="submission" date="2024-01" db="EMBL/GenBank/DDBJ databases">
        <authorList>
            <person name="Webb A."/>
        </authorList>
    </citation>
    <scope>NUCLEOTIDE SEQUENCE</scope>
    <source>
        <strain evidence="4">Pm1</strain>
    </source>
</reference>
<feature type="domain" description="Adenylate kinase active site lid" evidence="3">
    <location>
        <begin position="35"/>
        <end position="65"/>
    </location>
</feature>
<dbReference type="InterPro" id="IPR036193">
    <property type="entry name" value="ADK_active_lid_dom_sf"/>
</dbReference>
<dbReference type="SUPFAM" id="SSF57774">
    <property type="entry name" value="Microbial and mitochondrial ADK, insert 'zinc finger' domain"/>
    <property type="match status" value="1"/>
</dbReference>
<comment type="caution">
    <text evidence="4">The sequence shown here is derived from an EMBL/GenBank/DDBJ whole genome shotgun (WGS) entry which is preliminary data.</text>
</comment>
<dbReference type="GO" id="GO:0004017">
    <property type="term" value="F:AMP kinase activity"/>
    <property type="evidence" value="ECO:0007669"/>
    <property type="project" value="InterPro"/>
</dbReference>
<evidence type="ECO:0000259" key="3">
    <source>
        <dbReference type="Pfam" id="PF05191"/>
    </source>
</evidence>
<feature type="region of interest" description="Disordered" evidence="2">
    <location>
        <begin position="44"/>
        <end position="65"/>
    </location>
</feature>